<comment type="caution">
    <text evidence="1">The sequence shown here is derived from an EMBL/GenBank/DDBJ whole genome shotgun (WGS) entry which is preliminary data.</text>
</comment>
<accession>A0A150L521</accession>
<keyword evidence="2" id="KW-1185">Reference proteome</keyword>
<protein>
    <submittedName>
        <fullName evidence="1">Uncharacterized protein</fullName>
    </submittedName>
</protein>
<proteinExistence type="predicted"/>
<dbReference type="AlphaFoldDB" id="A0A150L521"/>
<reference evidence="1 2" key="1">
    <citation type="submission" date="2016-01" db="EMBL/GenBank/DDBJ databases">
        <title>Genome Sequences of Twelve Sporeforming Bacillus Species Isolated from Foods.</title>
        <authorList>
            <person name="Berendsen E.M."/>
            <person name="Wells-Bennik M.H."/>
            <person name="Krawcyk A.O."/>
            <person name="De Jong A."/>
            <person name="Holsappel S."/>
            <person name="Eijlander R.T."/>
            <person name="Kuipers O.P."/>
        </authorList>
    </citation>
    <scope>NUCLEOTIDE SEQUENCE [LARGE SCALE GENOMIC DNA]</scope>
    <source>
        <strain evidence="1 2">B4102</strain>
    </source>
</reference>
<evidence type="ECO:0000313" key="1">
    <source>
        <dbReference type="EMBL" id="KYD07405.1"/>
    </source>
</evidence>
<gene>
    <name evidence="1" type="ORF">B4102_2976</name>
</gene>
<dbReference type="EMBL" id="LQYN01000045">
    <property type="protein sequence ID" value="KYD07405.1"/>
    <property type="molecule type" value="Genomic_DNA"/>
</dbReference>
<dbReference type="Proteomes" id="UP000075666">
    <property type="component" value="Unassembled WGS sequence"/>
</dbReference>
<sequence>MNSVISVLKNILIKKTRIVPLEQCDFSTEKYINKKNRA</sequence>
<evidence type="ECO:0000313" key="2">
    <source>
        <dbReference type="Proteomes" id="UP000075666"/>
    </source>
</evidence>
<organism evidence="1 2">
    <name type="scientific">Heyndrickxia sporothermodurans</name>
    <dbReference type="NCBI Taxonomy" id="46224"/>
    <lineage>
        <taxon>Bacteria</taxon>
        <taxon>Bacillati</taxon>
        <taxon>Bacillota</taxon>
        <taxon>Bacilli</taxon>
        <taxon>Bacillales</taxon>
        <taxon>Bacillaceae</taxon>
        <taxon>Heyndrickxia</taxon>
    </lineage>
</organism>
<name>A0A150L521_9BACI</name>